<name>A0A836IIE8_9TRYP</name>
<evidence type="ECO:0000313" key="3">
    <source>
        <dbReference type="Proteomes" id="UP000674318"/>
    </source>
</evidence>
<dbReference type="GeneID" id="94288425"/>
<gene>
    <name evidence="2" type="ORF">JKF63_02308</name>
</gene>
<reference evidence="2 3" key="1">
    <citation type="submission" date="2021-02" db="EMBL/GenBank/DDBJ databases">
        <title>Porcisia hertigi Genome sequencing and assembly.</title>
        <authorList>
            <person name="Almutairi H."/>
            <person name="Gatherer D."/>
        </authorList>
    </citation>
    <scope>NUCLEOTIDE SEQUENCE [LARGE SCALE GENOMIC DNA]</scope>
    <source>
        <strain evidence="2 3">C119</strain>
    </source>
</reference>
<dbReference type="OrthoDB" id="264300at2759"/>
<dbReference type="RefSeq" id="XP_067754505.1">
    <property type="nucleotide sequence ID" value="XM_067898348.1"/>
</dbReference>
<sequence length="486" mass="54606">MTLPASAGDAGTVVSSAFTSQLTKSTIPVVGEAIWKENLQSPSALSQGSMNSFGTGDEKEDSDSATTLCVVSPNMSLAQEPRHHDNRICAASLSKEATLVRNSEYSMRDIHRGTWIFALARKECLARESLEAEETAEALRCLPASCAIWRTYCDHASGRASYDVESLSKSLDMNTYLSSDASNHAAVFGRTADCVFPSDRRSLGTKEAEEVKEPPTPPPHPAFVMAARRLELLEGIRRGYVTAEEEDEFQANLQKPYVYEHRLFVVGTLRLEGFLRPWVVIHRARKLRHARQMAKLQKLEQEARVALHATSHTLQRRFQLFMTALLEQEHHYRHALELLYTYQAARTGAVLLHLQEQAERFPLAYGAVMSRARVCGRVTGLTLFSNLSIAEQAIRKTIIDEEARRRAMFPTEFDMTALCLVHEVLRRRELVNCEANEHAMVQQVVRSLQAHYSIREVEIEESIERQFWLKGRTHGGTDPVVASASP</sequence>
<dbReference type="EMBL" id="JAFJZO010000033">
    <property type="protein sequence ID" value="KAG5495253.1"/>
    <property type="molecule type" value="Genomic_DNA"/>
</dbReference>
<keyword evidence="3" id="KW-1185">Reference proteome</keyword>
<comment type="caution">
    <text evidence="2">The sequence shown here is derived from an EMBL/GenBank/DDBJ whole genome shotgun (WGS) entry which is preliminary data.</text>
</comment>
<protein>
    <submittedName>
        <fullName evidence="2">Uncharacterized protein</fullName>
    </submittedName>
</protein>
<dbReference type="Proteomes" id="UP000674318">
    <property type="component" value="Unassembled WGS sequence"/>
</dbReference>
<organism evidence="2 3">
    <name type="scientific">Porcisia hertigi</name>
    <dbReference type="NCBI Taxonomy" id="2761500"/>
    <lineage>
        <taxon>Eukaryota</taxon>
        <taxon>Discoba</taxon>
        <taxon>Euglenozoa</taxon>
        <taxon>Kinetoplastea</taxon>
        <taxon>Metakinetoplastina</taxon>
        <taxon>Trypanosomatida</taxon>
        <taxon>Trypanosomatidae</taxon>
        <taxon>Leishmaniinae</taxon>
        <taxon>Porcisia</taxon>
    </lineage>
</organism>
<evidence type="ECO:0000313" key="2">
    <source>
        <dbReference type="EMBL" id="KAG5495253.1"/>
    </source>
</evidence>
<accession>A0A836IIE8</accession>
<proteinExistence type="predicted"/>
<evidence type="ECO:0000256" key="1">
    <source>
        <dbReference type="SAM" id="MobiDB-lite"/>
    </source>
</evidence>
<dbReference type="KEGG" id="phet:94288425"/>
<feature type="region of interest" description="Disordered" evidence="1">
    <location>
        <begin position="46"/>
        <end position="65"/>
    </location>
</feature>
<dbReference type="AlphaFoldDB" id="A0A836IIE8"/>